<proteinExistence type="predicted"/>
<feature type="transmembrane region" description="Helical" evidence="1">
    <location>
        <begin position="63"/>
        <end position="82"/>
    </location>
</feature>
<feature type="transmembrane region" description="Helical" evidence="1">
    <location>
        <begin position="89"/>
        <end position="110"/>
    </location>
</feature>
<dbReference type="Proteomes" id="UP000679779">
    <property type="component" value="Unassembled WGS sequence"/>
</dbReference>
<keyword evidence="3" id="KW-1185">Reference proteome</keyword>
<evidence type="ECO:0000256" key="1">
    <source>
        <dbReference type="SAM" id="Phobius"/>
    </source>
</evidence>
<evidence type="ECO:0000313" key="3">
    <source>
        <dbReference type="Proteomes" id="UP000679779"/>
    </source>
</evidence>
<feature type="transmembrane region" description="Helical" evidence="1">
    <location>
        <begin position="21"/>
        <end position="43"/>
    </location>
</feature>
<feature type="transmembrane region" description="Helical" evidence="1">
    <location>
        <begin position="130"/>
        <end position="155"/>
    </location>
</feature>
<comment type="caution">
    <text evidence="2">The sequence shown here is derived from an EMBL/GenBank/DDBJ whole genome shotgun (WGS) entry which is preliminary data.</text>
</comment>
<name>A0A919XQ86_9BACL</name>
<organism evidence="2 3">
    <name type="scientific">Paenibacillus albilobatus</name>
    <dbReference type="NCBI Taxonomy" id="2716884"/>
    <lineage>
        <taxon>Bacteria</taxon>
        <taxon>Bacillati</taxon>
        <taxon>Bacillota</taxon>
        <taxon>Bacilli</taxon>
        <taxon>Bacillales</taxon>
        <taxon>Paenibacillaceae</taxon>
        <taxon>Paenibacillus</taxon>
    </lineage>
</organism>
<sequence>MFAGHFGLAAAVKAKHPETPLWALMAGTQLLDILFVPLLLSGVETMVPVGEGGYGGSVIHADYTHSLVGALIIALLAGLAAWKWWGKRSAVVIGSLVFSHWLLDLLVHRADLPVLPGNLGNLPLMGFGVWRSPGISMALEIALIAVGSAMYYLSLRSRVRKAAKSGNSRPSLLGRAMWTGAVMAGLLALSLVSDLLGIG</sequence>
<dbReference type="EMBL" id="BORQ01000009">
    <property type="protein sequence ID" value="GIO34248.1"/>
    <property type="molecule type" value="Genomic_DNA"/>
</dbReference>
<dbReference type="RefSeq" id="WP_212958759.1">
    <property type="nucleotide sequence ID" value="NZ_BORQ01000009.1"/>
</dbReference>
<protein>
    <submittedName>
        <fullName evidence="2">Permease</fullName>
    </submittedName>
</protein>
<dbReference type="AlphaFoldDB" id="A0A919XQ86"/>
<evidence type="ECO:0000313" key="2">
    <source>
        <dbReference type="EMBL" id="GIO34248.1"/>
    </source>
</evidence>
<keyword evidence="1" id="KW-1133">Transmembrane helix</keyword>
<accession>A0A919XQ86</accession>
<gene>
    <name evidence="2" type="ORF">J2TS6_53890</name>
</gene>
<feature type="transmembrane region" description="Helical" evidence="1">
    <location>
        <begin position="176"/>
        <end position="198"/>
    </location>
</feature>
<keyword evidence="1" id="KW-0472">Membrane</keyword>
<keyword evidence="1" id="KW-0812">Transmembrane</keyword>
<reference evidence="2" key="1">
    <citation type="submission" date="2021-03" db="EMBL/GenBank/DDBJ databases">
        <title>Antimicrobial resistance genes in bacteria isolated from Japanese honey, and their potential for conferring macrolide and lincosamide resistance in the American foulbrood pathogen Paenibacillus larvae.</title>
        <authorList>
            <person name="Okamoto M."/>
            <person name="Kumagai M."/>
            <person name="Kanamori H."/>
            <person name="Takamatsu D."/>
        </authorList>
    </citation>
    <scope>NUCLEOTIDE SEQUENCE</scope>
    <source>
        <strain evidence="2">J2TS6</strain>
    </source>
</reference>